<evidence type="ECO:0000313" key="1">
    <source>
        <dbReference type="EMBL" id="MBW0481098.1"/>
    </source>
</evidence>
<proteinExistence type="predicted"/>
<gene>
    <name evidence="1" type="ORF">O181_020813</name>
</gene>
<accession>A0A9Q3CC49</accession>
<organism evidence="1 2">
    <name type="scientific">Austropuccinia psidii MF-1</name>
    <dbReference type="NCBI Taxonomy" id="1389203"/>
    <lineage>
        <taxon>Eukaryota</taxon>
        <taxon>Fungi</taxon>
        <taxon>Dikarya</taxon>
        <taxon>Basidiomycota</taxon>
        <taxon>Pucciniomycotina</taxon>
        <taxon>Pucciniomycetes</taxon>
        <taxon>Pucciniales</taxon>
        <taxon>Sphaerophragmiaceae</taxon>
        <taxon>Austropuccinia</taxon>
    </lineage>
</organism>
<dbReference type="EMBL" id="AVOT02006242">
    <property type="protein sequence ID" value="MBW0481098.1"/>
    <property type="molecule type" value="Genomic_DNA"/>
</dbReference>
<dbReference type="Proteomes" id="UP000765509">
    <property type="component" value="Unassembled WGS sequence"/>
</dbReference>
<keyword evidence="2" id="KW-1185">Reference proteome</keyword>
<reference evidence="1" key="1">
    <citation type="submission" date="2021-03" db="EMBL/GenBank/DDBJ databases">
        <title>Draft genome sequence of rust myrtle Austropuccinia psidii MF-1, a brazilian biotype.</title>
        <authorList>
            <person name="Quecine M.C."/>
            <person name="Pachon D.M.R."/>
            <person name="Bonatelli M.L."/>
            <person name="Correr F.H."/>
            <person name="Franceschini L.M."/>
            <person name="Leite T.F."/>
            <person name="Margarido G.R.A."/>
            <person name="Almeida C.A."/>
            <person name="Ferrarezi J.A."/>
            <person name="Labate C.A."/>
        </authorList>
    </citation>
    <scope>NUCLEOTIDE SEQUENCE</scope>
    <source>
        <strain evidence="1">MF-1</strain>
    </source>
</reference>
<protein>
    <submittedName>
        <fullName evidence="1">Uncharacterized protein</fullName>
    </submittedName>
</protein>
<dbReference type="AlphaFoldDB" id="A0A9Q3CC49"/>
<name>A0A9Q3CC49_9BASI</name>
<sequence>MAFLGHLGPLWTLWPAGRNPPSMGPLSPFWPKYNEAKRGQGGSSSAPKARWVPNHKWPQFSLWPLATTRGHQLISKQGFPSSSGEDFSFLNAPCTQGSRSGAYIV</sequence>
<comment type="caution">
    <text evidence="1">The sequence shown here is derived from an EMBL/GenBank/DDBJ whole genome shotgun (WGS) entry which is preliminary data.</text>
</comment>
<evidence type="ECO:0000313" key="2">
    <source>
        <dbReference type="Proteomes" id="UP000765509"/>
    </source>
</evidence>